<name>A0A232LU29_9EURO</name>
<protein>
    <submittedName>
        <fullName evidence="1">Uncharacterized protein</fullName>
    </submittedName>
</protein>
<dbReference type="InterPro" id="IPR025204">
    <property type="entry name" value="CENP-L"/>
</dbReference>
<keyword evidence="2" id="KW-1185">Reference proteome</keyword>
<reference evidence="1 2" key="1">
    <citation type="journal article" date="2015" name="Environ. Microbiol.">
        <title>Metagenome sequence of Elaphomyces granulatus from sporocarp tissue reveals Ascomycota ectomycorrhizal fingerprints of genome expansion and a Proteobacteria-rich microbiome.</title>
        <authorList>
            <person name="Quandt C.A."/>
            <person name="Kohler A."/>
            <person name="Hesse C.N."/>
            <person name="Sharpton T.J."/>
            <person name="Martin F."/>
            <person name="Spatafora J.W."/>
        </authorList>
    </citation>
    <scope>NUCLEOTIDE SEQUENCE [LARGE SCALE GENOMIC DNA]</scope>
    <source>
        <strain evidence="1 2">OSC145934</strain>
    </source>
</reference>
<evidence type="ECO:0000313" key="1">
    <source>
        <dbReference type="EMBL" id="OXV07528.1"/>
    </source>
</evidence>
<sequence>MPYLSPQSLLNTSWTIHRLSPLHHRKEFQTLVDNPDALKTYSKRLRNLLTGDVLRGVQVGLSGSDASSDALSKAGALKECLWGLIPTWSHWNEEQSVLEDPDQEQLLVSAGDCLGILVTLEYEHVTYKAVLLAGPDGYHETREGSTYLPVLLTRLPNPLRNTFVSFLSANFDAFCSVIRLPSDFLCAALEAYIMAFTPADGSDQSSNNTTRELLEEVLGGMQLTLAFSPPIAPALKALDVHLPKESLAAFVIDGSTIRQTDMPHRPSMPFLESLSSYFNKHLAMKLDLNDSPGRCGTGSQHVRLSKIACSAFVLSGEGRTKIIADAGRVTPVDNSVLTETEDPEERKNRLILKANESILRALIHRVIGRDMSEIQEKDT</sequence>
<proteinExistence type="predicted"/>
<dbReference type="EMBL" id="NPHW01004776">
    <property type="protein sequence ID" value="OXV07528.1"/>
    <property type="molecule type" value="Genomic_DNA"/>
</dbReference>
<comment type="caution">
    <text evidence="1">The sequence shown here is derived from an EMBL/GenBank/DDBJ whole genome shotgun (WGS) entry which is preliminary data.</text>
</comment>
<dbReference type="AlphaFoldDB" id="A0A232LU29"/>
<dbReference type="Pfam" id="PF13092">
    <property type="entry name" value="CENP-L"/>
    <property type="match status" value="1"/>
</dbReference>
<dbReference type="OrthoDB" id="8864979at2759"/>
<accession>A0A232LU29</accession>
<gene>
    <name evidence="1" type="ORF">Egran_04707</name>
</gene>
<evidence type="ECO:0000313" key="2">
    <source>
        <dbReference type="Proteomes" id="UP000243515"/>
    </source>
</evidence>
<organism evidence="1 2">
    <name type="scientific">Elaphomyces granulatus</name>
    <dbReference type="NCBI Taxonomy" id="519963"/>
    <lineage>
        <taxon>Eukaryota</taxon>
        <taxon>Fungi</taxon>
        <taxon>Dikarya</taxon>
        <taxon>Ascomycota</taxon>
        <taxon>Pezizomycotina</taxon>
        <taxon>Eurotiomycetes</taxon>
        <taxon>Eurotiomycetidae</taxon>
        <taxon>Eurotiales</taxon>
        <taxon>Elaphomycetaceae</taxon>
        <taxon>Elaphomyces</taxon>
    </lineage>
</organism>
<dbReference type="Proteomes" id="UP000243515">
    <property type="component" value="Unassembled WGS sequence"/>
</dbReference>